<evidence type="ECO:0000313" key="5">
    <source>
        <dbReference type="EMBL" id="KRZ76369.1"/>
    </source>
</evidence>
<reference evidence="5 6" key="1">
    <citation type="submission" date="2015-01" db="EMBL/GenBank/DDBJ databases">
        <title>Evolution of Trichinella species and genotypes.</title>
        <authorList>
            <person name="Korhonen P.K."/>
            <person name="Edoardo P."/>
            <person name="Giuseppe L.R."/>
            <person name="Gasser R.B."/>
        </authorList>
    </citation>
    <scope>NUCLEOTIDE SEQUENCE [LARGE SCALE GENOMIC DNA]</scope>
    <source>
        <strain evidence="5">ISS1980</strain>
    </source>
</reference>
<comment type="caution">
    <text evidence="5">The sequence shown here is derived from an EMBL/GenBank/DDBJ whole genome shotgun (WGS) entry which is preliminary data.</text>
</comment>
<accession>A0A0V1MX64</accession>
<dbReference type="GO" id="GO:0019098">
    <property type="term" value="P:reproductive behavior"/>
    <property type="evidence" value="ECO:0007669"/>
    <property type="project" value="UniProtKB-ARBA"/>
</dbReference>
<dbReference type="PROSITE" id="PS51221">
    <property type="entry name" value="TTL"/>
    <property type="match status" value="1"/>
</dbReference>
<dbReference type="GO" id="GO:0005524">
    <property type="term" value="F:ATP binding"/>
    <property type="evidence" value="ECO:0007669"/>
    <property type="project" value="UniProtKB-KW"/>
</dbReference>
<dbReference type="GO" id="GO:0070740">
    <property type="term" value="F:tubulin-glutamic acid ligase activity"/>
    <property type="evidence" value="ECO:0007669"/>
    <property type="project" value="TreeGrafter"/>
</dbReference>
<keyword evidence="2" id="KW-0436">Ligase</keyword>
<evidence type="ECO:0000313" key="6">
    <source>
        <dbReference type="Proteomes" id="UP000054843"/>
    </source>
</evidence>
<protein>
    <submittedName>
        <fullName evidence="5">Tubulin polyglutamylase ttll-4</fullName>
    </submittedName>
</protein>
<dbReference type="GO" id="GO:0036064">
    <property type="term" value="C:ciliary basal body"/>
    <property type="evidence" value="ECO:0007669"/>
    <property type="project" value="TreeGrafter"/>
</dbReference>
<dbReference type="OrthoDB" id="202825at2759"/>
<evidence type="ECO:0000256" key="4">
    <source>
        <dbReference type="ARBA" id="ARBA00022840"/>
    </source>
</evidence>
<keyword evidence="3" id="KW-0547">Nucleotide-binding</keyword>
<feature type="non-terminal residue" evidence="5">
    <location>
        <position position="1"/>
    </location>
</feature>
<sequence length="739" mass="85693">LTVVLRALFVHVTNKLSLVLCLIVITTASKQISVSTNLLPSAITTIREKQFYSTNSTTTTLKQTVDYTVLYTEFSPPQLLLLLQLLELRVCNTHWQHRLPIIFSREQILYNRQLLPVFVVTFARNKLLSVRVNKLFIDIYLEVVMMMAEVGPAPGDIFFLEKEDSLKKAHEVAVNNEYGLTCDTENHSDEDRNSSDCCNSSFYSCVENGSPIFPLLRKSRFSFFPSTVNFRLEITEVPIPKPKWDIRKKMLWSNNSILPKVLRKMLINHHFRIVKTDKRWLGYWGSHLRTIDYVKILPFQKVNHFPGNHNFGRKDRLAKNIRELAAQWPKEHFHFIPETFILPREANALISMMNSELSSEFIILKPPGSARGIGIKVINETKNIPINENLVAQKYIRNPYLINGYKFDLRFYVLVTSFHPLRIYLYNEGIVRFAGCKYDDSEESLKNDYIHLTNFSINKNANPDDRTLSMSFSKFCDYIKRDGADVNHLMTNIIDIILKTMISCERELRRTIDAHCPMPFVAYELYGFDILLDSDLQPWLLEVNISPSVRCVTEVDKEVKLPLLRDVLNLAGVSIPTDEFYEKARPLCTEAKRHCFNLHVKPNKQNCCSEQILSKSLWAEKQYAYFQKLDENILNDLTPYEASHLLEMEDEYDRRGGFVRLMPSTFSHDYLKYVSVGVPRYLNLMQHAWIKKYGENREAGCAFLENIGAAIVFAIEKLKTTYNNILIAKFCTKPIDIHD</sequence>
<dbReference type="GO" id="GO:0000226">
    <property type="term" value="P:microtubule cytoskeleton organization"/>
    <property type="evidence" value="ECO:0007669"/>
    <property type="project" value="TreeGrafter"/>
</dbReference>
<name>A0A0V1MX64_9BILA</name>
<organism evidence="5 6">
    <name type="scientific">Trichinella papuae</name>
    <dbReference type="NCBI Taxonomy" id="268474"/>
    <lineage>
        <taxon>Eukaryota</taxon>
        <taxon>Metazoa</taxon>
        <taxon>Ecdysozoa</taxon>
        <taxon>Nematoda</taxon>
        <taxon>Enoplea</taxon>
        <taxon>Dorylaimia</taxon>
        <taxon>Trichinellida</taxon>
        <taxon>Trichinellidae</taxon>
        <taxon>Trichinella</taxon>
    </lineage>
</organism>
<evidence type="ECO:0000256" key="1">
    <source>
        <dbReference type="ARBA" id="ARBA00006820"/>
    </source>
</evidence>
<comment type="similarity">
    <text evidence="1">Belongs to the tubulin--tyrosine ligase family.</text>
</comment>
<dbReference type="AlphaFoldDB" id="A0A0V1MX64"/>
<dbReference type="SUPFAM" id="SSF56059">
    <property type="entry name" value="Glutathione synthetase ATP-binding domain-like"/>
    <property type="match status" value="1"/>
</dbReference>
<dbReference type="PANTHER" id="PTHR12241:SF162">
    <property type="entry name" value="TUBULIN MONOGLUTAMYLASE TTLL4"/>
    <property type="match status" value="1"/>
</dbReference>
<gene>
    <name evidence="5" type="primary">ttll-4</name>
    <name evidence="5" type="ORF">T10_8436</name>
</gene>
<dbReference type="GO" id="GO:0015631">
    <property type="term" value="F:tubulin binding"/>
    <property type="evidence" value="ECO:0007669"/>
    <property type="project" value="TreeGrafter"/>
</dbReference>
<dbReference type="Gene3D" id="3.30.470.20">
    <property type="entry name" value="ATP-grasp fold, B domain"/>
    <property type="match status" value="1"/>
</dbReference>
<evidence type="ECO:0000256" key="2">
    <source>
        <dbReference type="ARBA" id="ARBA00022598"/>
    </source>
</evidence>
<dbReference type="PANTHER" id="PTHR12241">
    <property type="entry name" value="TUBULIN POLYGLUTAMYLASE"/>
    <property type="match status" value="1"/>
</dbReference>
<dbReference type="InterPro" id="IPR004344">
    <property type="entry name" value="TTL/TTLL_fam"/>
</dbReference>
<dbReference type="EMBL" id="JYDO01000029">
    <property type="protein sequence ID" value="KRZ76369.1"/>
    <property type="molecule type" value="Genomic_DNA"/>
</dbReference>
<proteinExistence type="inferred from homology"/>
<keyword evidence="6" id="KW-1185">Reference proteome</keyword>
<evidence type="ECO:0000256" key="3">
    <source>
        <dbReference type="ARBA" id="ARBA00022741"/>
    </source>
</evidence>
<dbReference type="Pfam" id="PF03133">
    <property type="entry name" value="TTL"/>
    <property type="match status" value="1"/>
</dbReference>
<keyword evidence="4" id="KW-0067">ATP-binding</keyword>
<dbReference type="Proteomes" id="UP000054843">
    <property type="component" value="Unassembled WGS sequence"/>
</dbReference>